<keyword evidence="2" id="KW-1185">Reference proteome</keyword>
<reference evidence="1" key="1">
    <citation type="journal article" date="2023" name="PhytoFront">
        <title>Draft Genome Resources of Seven Strains of Tilletia horrida, Causal Agent of Kernel Smut of Rice.</title>
        <authorList>
            <person name="Khanal S."/>
            <person name="Antony Babu S."/>
            <person name="Zhou X.G."/>
        </authorList>
    </citation>
    <scope>NUCLEOTIDE SEQUENCE</scope>
    <source>
        <strain evidence="1">TX6</strain>
    </source>
</reference>
<dbReference type="EMBL" id="JAPDMZ010000550">
    <property type="protein sequence ID" value="KAK0542337.1"/>
    <property type="molecule type" value="Genomic_DNA"/>
</dbReference>
<gene>
    <name evidence="1" type="ORF">OC846_006769</name>
</gene>
<proteinExistence type="predicted"/>
<name>A0AAN6GN15_9BASI</name>
<evidence type="ECO:0000313" key="2">
    <source>
        <dbReference type="Proteomes" id="UP001176517"/>
    </source>
</evidence>
<comment type="caution">
    <text evidence="1">The sequence shown here is derived from an EMBL/GenBank/DDBJ whole genome shotgun (WGS) entry which is preliminary data.</text>
</comment>
<dbReference type="AlphaFoldDB" id="A0AAN6GN15"/>
<dbReference type="Proteomes" id="UP001176517">
    <property type="component" value="Unassembled WGS sequence"/>
</dbReference>
<evidence type="ECO:0000313" key="1">
    <source>
        <dbReference type="EMBL" id="KAK0542337.1"/>
    </source>
</evidence>
<protein>
    <submittedName>
        <fullName evidence="1">Uncharacterized protein</fullName>
    </submittedName>
</protein>
<accession>A0AAN6GN15</accession>
<organism evidence="1 2">
    <name type="scientific">Tilletia horrida</name>
    <dbReference type="NCBI Taxonomy" id="155126"/>
    <lineage>
        <taxon>Eukaryota</taxon>
        <taxon>Fungi</taxon>
        <taxon>Dikarya</taxon>
        <taxon>Basidiomycota</taxon>
        <taxon>Ustilaginomycotina</taxon>
        <taxon>Exobasidiomycetes</taxon>
        <taxon>Tilletiales</taxon>
        <taxon>Tilletiaceae</taxon>
        <taxon>Tilletia</taxon>
    </lineage>
</organism>
<sequence>MTAVLSAYSAQLRGSLPDIDNAKQNFKRFGGLAKVQDALADVADQHPSSNKFGLQLLHRHSKLVDGEIMIENGPTTHPFLLSDLSTAARDSLRATVWGISPVTKRFTPLQFAFEEHNGQSMDELDAALAEAVAAILIHHGLEHVFGLATTDPDQEMMIEITSGRAEILIPATKFLETKAGVETLWPLSKIGRGGTAALCATQCAVDPKDGRHKTYHVSF</sequence>